<dbReference type="EMBL" id="BMEG01000002">
    <property type="protein sequence ID" value="GGD63509.1"/>
    <property type="molecule type" value="Genomic_DNA"/>
</dbReference>
<protein>
    <recommendedName>
        <fullName evidence="3">Phage tail protein</fullName>
    </recommendedName>
</protein>
<gene>
    <name evidence="1" type="ORF">GCM10010985_16940</name>
</gene>
<sequence>MGEMVMPVGLQIWDAQGRLVVDLTTRLARIVGSVVIDGNPFQVSSPLLAQGDIFVAFQPTNLWNFIDMDVSRPIFTIPARGGTTISWTYSPGFGSHNMRIVGSMFYGVK</sequence>
<evidence type="ECO:0000313" key="2">
    <source>
        <dbReference type="Proteomes" id="UP000597138"/>
    </source>
</evidence>
<accession>A0ABQ1RBX7</accession>
<evidence type="ECO:0000313" key="1">
    <source>
        <dbReference type="EMBL" id="GGD63509.1"/>
    </source>
</evidence>
<keyword evidence="2" id="KW-1185">Reference proteome</keyword>
<organism evidence="1 2">
    <name type="scientific">Caballeronia grimmiae</name>
    <dbReference type="NCBI Taxonomy" id="1071679"/>
    <lineage>
        <taxon>Bacteria</taxon>
        <taxon>Pseudomonadati</taxon>
        <taxon>Pseudomonadota</taxon>
        <taxon>Betaproteobacteria</taxon>
        <taxon>Burkholderiales</taxon>
        <taxon>Burkholderiaceae</taxon>
        <taxon>Caballeronia</taxon>
    </lineage>
</organism>
<evidence type="ECO:0008006" key="3">
    <source>
        <dbReference type="Google" id="ProtNLM"/>
    </source>
</evidence>
<proteinExistence type="predicted"/>
<dbReference type="Proteomes" id="UP000597138">
    <property type="component" value="Unassembled WGS sequence"/>
</dbReference>
<comment type="caution">
    <text evidence="1">The sequence shown here is derived from an EMBL/GenBank/DDBJ whole genome shotgun (WGS) entry which is preliminary data.</text>
</comment>
<name>A0ABQ1RBX7_9BURK</name>
<reference evidence="2" key="1">
    <citation type="journal article" date="2019" name="Int. J. Syst. Evol. Microbiol.">
        <title>The Global Catalogue of Microorganisms (GCM) 10K type strain sequencing project: providing services to taxonomists for standard genome sequencing and annotation.</title>
        <authorList>
            <consortium name="The Broad Institute Genomics Platform"/>
            <consortium name="The Broad Institute Genome Sequencing Center for Infectious Disease"/>
            <person name="Wu L."/>
            <person name="Ma J."/>
        </authorList>
    </citation>
    <scope>NUCLEOTIDE SEQUENCE [LARGE SCALE GENOMIC DNA]</scope>
    <source>
        <strain evidence="2">CGMCC 1.11013</strain>
    </source>
</reference>